<feature type="compositionally biased region" description="Polar residues" evidence="1">
    <location>
        <begin position="442"/>
        <end position="451"/>
    </location>
</feature>
<keyword evidence="4" id="KW-1185">Reference proteome</keyword>
<feature type="compositionally biased region" description="Pro residues" evidence="1">
    <location>
        <begin position="453"/>
        <end position="464"/>
    </location>
</feature>
<comment type="caution">
    <text evidence="3">The sequence shown here is derived from an EMBL/GenBank/DDBJ whole genome shotgun (WGS) entry which is preliminary data.</text>
</comment>
<proteinExistence type="predicted"/>
<feature type="compositionally biased region" description="Low complexity" evidence="1">
    <location>
        <begin position="197"/>
        <end position="222"/>
    </location>
</feature>
<protein>
    <recommendedName>
        <fullName evidence="2">PDZ domain-containing protein</fullName>
    </recommendedName>
</protein>
<sequence>MLTSMPDTDALLAVAEPVWLKTQTMSDDVSQRLQEAKARLQRVAIGNESQRETAPRAVAASPMRQSYQAPPTRQSIQIHQPPTMAKARSDRSMQSQHEDYGRMSMPAQYSRPQAATPVNPYGQQQPPSRNPPPAIPRQARPNDVPTTQDLHNRLRHQRAQFENGSPHGQQPPTPQNDRLRQSTSALPSRANERVPQSSASSSSAFSEYSDNTSRTSSSHTHTAGYDRSSAPSVISDLSGEYDDAFDHKLMPPIRKNEYDFMWEGGVLGLVLVEDPQLRLPIVKRVSAHGSTASKYVQEGDVLAYINANNTREYKMPQLMGMLKDLKKPICMRFRRMNGGPDVVEDKLQLLPALGPSEYEFLWEEGSLGMTLGVTVISTPYVKRLTGRGNSPHLALVNPGDELVMINERMTSDLGFDAAMEFIKSVPKPAVLRFRHAQTPLDTSADIQSTSSLPHPPTTVAPPPAPLPKLEEASMYQVQWSDGPFGLTVKELITDAGPVPVVTRKTGRSTCPGLRRVAVGDYLVEIGSMKVTDLGFENSTKVLRNIAKPVTLKFQAVGD</sequence>
<dbReference type="SMART" id="SM00228">
    <property type="entry name" value="PDZ"/>
    <property type="match status" value="3"/>
</dbReference>
<feature type="compositionally biased region" description="Basic and acidic residues" evidence="1">
    <location>
        <begin position="87"/>
        <end position="101"/>
    </location>
</feature>
<gene>
    <name evidence="3" type="ORF">Ae201684_009365</name>
</gene>
<feature type="region of interest" description="Disordered" evidence="1">
    <location>
        <begin position="161"/>
        <end position="231"/>
    </location>
</feature>
<feature type="compositionally biased region" description="Polar residues" evidence="1">
    <location>
        <begin position="63"/>
        <end position="80"/>
    </location>
</feature>
<dbReference type="InterPro" id="IPR001478">
    <property type="entry name" value="PDZ"/>
</dbReference>
<feature type="region of interest" description="Disordered" evidence="1">
    <location>
        <begin position="442"/>
        <end position="464"/>
    </location>
</feature>
<accession>A0A6G0X1M3</accession>
<evidence type="ECO:0000256" key="1">
    <source>
        <dbReference type="SAM" id="MobiDB-lite"/>
    </source>
</evidence>
<dbReference type="Proteomes" id="UP000481153">
    <property type="component" value="Unassembled WGS sequence"/>
</dbReference>
<dbReference type="PROSITE" id="PS50106">
    <property type="entry name" value="PDZ"/>
    <property type="match status" value="1"/>
</dbReference>
<name>A0A6G0X1M3_9STRA</name>
<evidence type="ECO:0000259" key="2">
    <source>
        <dbReference type="PROSITE" id="PS50106"/>
    </source>
</evidence>
<dbReference type="EMBL" id="VJMJ01000119">
    <property type="protein sequence ID" value="KAF0733797.1"/>
    <property type="molecule type" value="Genomic_DNA"/>
</dbReference>
<organism evidence="3 4">
    <name type="scientific">Aphanomyces euteiches</name>
    <dbReference type="NCBI Taxonomy" id="100861"/>
    <lineage>
        <taxon>Eukaryota</taxon>
        <taxon>Sar</taxon>
        <taxon>Stramenopiles</taxon>
        <taxon>Oomycota</taxon>
        <taxon>Saprolegniomycetes</taxon>
        <taxon>Saprolegniales</taxon>
        <taxon>Verrucalvaceae</taxon>
        <taxon>Aphanomyces</taxon>
    </lineage>
</organism>
<evidence type="ECO:0000313" key="3">
    <source>
        <dbReference type="EMBL" id="KAF0733797.1"/>
    </source>
</evidence>
<feature type="region of interest" description="Disordered" evidence="1">
    <location>
        <begin position="44"/>
        <end position="147"/>
    </location>
</feature>
<feature type="domain" description="PDZ" evidence="2">
    <location>
        <begin position="359"/>
        <end position="437"/>
    </location>
</feature>
<dbReference type="SUPFAM" id="SSF50156">
    <property type="entry name" value="PDZ domain-like"/>
    <property type="match status" value="3"/>
</dbReference>
<dbReference type="AlphaFoldDB" id="A0A6G0X1M3"/>
<evidence type="ECO:0000313" key="4">
    <source>
        <dbReference type="Proteomes" id="UP000481153"/>
    </source>
</evidence>
<dbReference type="VEuPathDB" id="FungiDB:AeMF1_000551"/>
<reference evidence="3 4" key="1">
    <citation type="submission" date="2019-07" db="EMBL/GenBank/DDBJ databases">
        <title>Genomics analysis of Aphanomyces spp. identifies a new class of oomycete effector associated with host adaptation.</title>
        <authorList>
            <person name="Gaulin E."/>
        </authorList>
    </citation>
    <scope>NUCLEOTIDE SEQUENCE [LARGE SCALE GENOMIC DNA]</scope>
    <source>
        <strain evidence="3 4">ATCC 201684</strain>
    </source>
</reference>
<dbReference type="InterPro" id="IPR036034">
    <property type="entry name" value="PDZ_sf"/>
</dbReference>